<dbReference type="EMBL" id="KZ613940">
    <property type="protein sequence ID" value="PMD45050.1"/>
    <property type="molecule type" value="Genomic_DNA"/>
</dbReference>
<accession>A0A2J6S2P9</accession>
<gene>
    <name evidence="4" type="ORF">L207DRAFT_524476</name>
</gene>
<keyword evidence="2" id="KW-0732">Signal</keyword>
<organism evidence="4 5">
    <name type="scientific">Hyaloscypha variabilis (strain UAMH 11265 / GT02V1 / F)</name>
    <name type="common">Meliniomyces variabilis</name>
    <dbReference type="NCBI Taxonomy" id="1149755"/>
    <lineage>
        <taxon>Eukaryota</taxon>
        <taxon>Fungi</taxon>
        <taxon>Dikarya</taxon>
        <taxon>Ascomycota</taxon>
        <taxon>Pezizomycotina</taxon>
        <taxon>Leotiomycetes</taxon>
        <taxon>Helotiales</taxon>
        <taxon>Hyaloscyphaceae</taxon>
        <taxon>Hyaloscypha</taxon>
        <taxon>Hyaloscypha variabilis</taxon>
    </lineage>
</organism>
<protein>
    <recommendedName>
        <fullName evidence="3">CHRD domain-containing protein</fullName>
    </recommendedName>
</protein>
<evidence type="ECO:0000313" key="5">
    <source>
        <dbReference type="Proteomes" id="UP000235786"/>
    </source>
</evidence>
<evidence type="ECO:0000259" key="3">
    <source>
        <dbReference type="Pfam" id="PF07452"/>
    </source>
</evidence>
<dbReference type="InterPro" id="IPR010895">
    <property type="entry name" value="CHRD"/>
</dbReference>
<feature type="region of interest" description="Disordered" evidence="1">
    <location>
        <begin position="107"/>
        <end position="136"/>
    </location>
</feature>
<feature type="signal peptide" evidence="2">
    <location>
        <begin position="1"/>
        <end position="16"/>
    </location>
</feature>
<reference evidence="4 5" key="1">
    <citation type="submission" date="2016-04" db="EMBL/GenBank/DDBJ databases">
        <title>A degradative enzymes factory behind the ericoid mycorrhizal symbiosis.</title>
        <authorList>
            <consortium name="DOE Joint Genome Institute"/>
            <person name="Martino E."/>
            <person name="Morin E."/>
            <person name="Grelet G."/>
            <person name="Kuo A."/>
            <person name="Kohler A."/>
            <person name="Daghino S."/>
            <person name="Barry K."/>
            <person name="Choi C."/>
            <person name="Cichocki N."/>
            <person name="Clum A."/>
            <person name="Copeland A."/>
            <person name="Hainaut M."/>
            <person name="Haridas S."/>
            <person name="Labutti K."/>
            <person name="Lindquist E."/>
            <person name="Lipzen A."/>
            <person name="Khouja H.-R."/>
            <person name="Murat C."/>
            <person name="Ohm R."/>
            <person name="Olson A."/>
            <person name="Spatafora J."/>
            <person name="Veneault-Fourrey C."/>
            <person name="Henrissat B."/>
            <person name="Grigoriev I."/>
            <person name="Martin F."/>
            <person name="Perotto S."/>
        </authorList>
    </citation>
    <scope>NUCLEOTIDE SEQUENCE [LARGE SCALE GENOMIC DNA]</scope>
    <source>
        <strain evidence="4 5">F</strain>
    </source>
</reference>
<evidence type="ECO:0000313" key="4">
    <source>
        <dbReference type="EMBL" id="PMD45050.1"/>
    </source>
</evidence>
<evidence type="ECO:0000256" key="2">
    <source>
        <dbReference type="SAM" id="SignalP"/>
    </source>
</evidence>
<dbReference type="Pfam" id="PF07452">
    <property type="entry name" value="CHRD"/>
    <property type="match status" value="1"/>
</dbReference>
<keyword evidence="5" id="KW-1185">Reference proteome</keyword>
<dbReference type="OrthoDB" id="3554264at2759"/>
<sequence>MKFTTIISTAAILSSALTIPAEVTYGPPLGGWESINYPAGTGKISPTTQHHPSEVRNGTTPAPGPKDAVEFFNFGINSNTDTICYNITLLNVAGTYQSPAKTATHIHEAAHGASGPPRLSFPNSVGDDKRRVSVGC</sequence>
<dbReference type="Proteomes" id="UP000235786">
    <property type="component" value="Unassembled WGS sequence"/>
</dbReference>
<name>A0A2J6S2P9_HYAVF</name>
<feature type="chain" id="PRO_5014405473" description="CHRD domain-containing protein" evidence="2">
    <location>
        <begin position="17"/>
        <end position="136"/>
    </location>
</feature>
<proteinExistence type="predicted"/>
<feature type="compositionally biased region" description="Basic and acidic residues" evidence="1">
    <location>
        <begin position="126"/>
        <end position="136"/>
    </location>
</feature>
<evidence type="ECO:0000256" key="1">
    <source>
        <dbReference type="SAM" id="MobiDB-lite"/>
    </source>
</evidence>
<feature type="domain" description="CHRD" evidence="3">
    <location>
        <begin position="72"/>
        <end position="128"/>
    </location>
</feature>
<dbReference type="AlphaFoldDB" id="A0A2J6S2P9"/>